<keyword evidence="2" id="KW-1185">Reference proteome</keyword>
<gene>
    <name evidence="1" type="ORF">APZ42_024758</name>
</gene>
<comment type="caution">
    <text evidence="1">The sequence shown here is derived from an EMBL/GenBank/DDBJ whole genome shotgun (WGS) entry which is preliminary data.</text>
</comment>
<proteinExistence type="predicted"/>
<reference evidence="1 2" key="1">
    <citation type="submission" date="2016-03" db="EMBL/GenBank/DDBJ databases">
        <title>EvidentialGene: Evidence-directed Construction of Genes on Genomes.</title>
        <authorList>
            <person name="Gilbert D.G."/>
            <person name="Choi J.-H."/>
            <person name="Mockaitis K."/>
            <person name="Colbourne J."/>
            <person name="Pfrender M."/>
        </authorList>
    </citation>
    <scope>NUCLEOTIDE SEQUENCE [LARGE SCALE GENOMIC DNA]</scope>
    <source>
        <strain evidence="1 2">Xinb3</strain>
        <tissue evidence="1">Complete organism</tissue>
    </source>
</reference>
<sequence>MLHLSIQSYLNSCTIDLFLKNNNPSIISIWRKRAGLSRGCSCSSSMSWQFLIFITDGTFKAVWLTGAGSFRVALHCTGETLKTVRLVGAGSFSVEVAGGAGEIVEALRLE</sequence>
<evidence type="ECO:0000313" key="2">
    <source>
        <dbReference type="Proteomes" id="UP000076858"/>
    </source>
</evidence>
<name>A0A164TTD8_9CRUS</name>
<organism evidence="1 2">
    <name type="scientific">Daphnia magna</name>
    <dbReference type="NCBI Taxonomy" id="35525"/>
    <lineage>
        <taxon>Eukaryota</taxon>
        <taxon>Metazoa</taxon>
        <taxon>Ecdysozoa</taxon>
        <taxon>Arthropoda</taxon>
        <taxon>Crustacea</taxon>
        <taxon>Branchiopoda</taxon>
        <taxon>Diplostraca</taxon>
        <taxon>Cladocera</taxon>
        <taxon>Anomopoda</taxon>
        <taxon>Daphniidae</taxon>
        <taxon>Daphnia</taxon>
    </lineage>
</organism>
<accession>A0A164TTD8</accession>
<dbReference type="EMBL" id="LRGB01001728">
    <property type="protein sequence ID" value="KZS10735.1"/>
    <property type="molecule type" value="Genomic_DNA"/>
</dbReference>
<protein>
    <submittedName>
        <fullName evidence="1">Uncharacterized protein</fullName>
    </submittedName>
</protein>
<dbReference type="AlphaFoldDB" id="A0A164TTD8"/>
<evidence type="ECO:0000313" key="1">
    <source>
        <dbReference type="EMBL" id="KZS10735.1"/>
    </source>
</evidence>
<dbReference type="Proteomes" id="UP000076858">
    <property type="component" value="Unassembled WGS sequence"/>
</dbReference>